<dbReference type="PANTHER" id="PTHR25466:SF14">
    <property type="entry name" value="BUTYROPHILIN SUBFAMILY 2 MEMBER A2-LIKE-RELATED"/>
    <property type="match status" value="1"/>
</dbReference>
<keyword evidence="3" id="KW-0812">Transmembrane</keyword>
<evidence type="ECO:0000256" key="9">
    <source>
        <dbReference type="ARBA" id="ARBA00023180"/>
    </source>
</evidence>
<feature type="signal peptide" evidence="12">
    <location>
        <begin position="1"/>
        <end position="16"/>
    </location>
</feature>
<dbReference type="PROSITE" id="PS50835">
    <property type="entry name" value="IG_LIKE"/>
    <property type="match status" value="1"/>
</dbReference>
<keyword evidence="5" id="KW-1133">Transmembrane helix</keyword>
<evidence type="ECO:0000256" key="6">
    <source>
        <dbReference type="ARBA" id="ARBA00023136"/>
    </source>
</evidence>
<reference evidence="14" key="4">
    <citation type="submission" date="2025-09" db="UniProtKB">
        <authorList>
            <consortium name="Ensembl"/>
        </authorList>
    </citation>
    <scope>IDENTIFICATION</scope>
    <source>
        <strain evidence="14">JP 163 A</strain>
    </source>
</reference>
<dbReference type="SUPFAM" id="SSF48726">
    <property type="entry name" value="Immunoglobulin"/>
    <property type="match status" value="2"/>
</dbReference>
<keyword evidence="7" id="KW-1015">Disulfide bond</keyword>
<dbReference type="GO" id="GO:0042102">
    <property type="term" value="P:positive regulation of T cell proliferation"/>
    <property type="evidence" value="ECO:0007669"/>
    <property type="project" value="TreeGrafter"/>
</dbReference>
<dbReference type="Proteomes" id="UP000002852">
    <property type="component" value="Unassembled WGS sequence"/>
</dbReference>
<dbReference type="AlphaFoldDB" id="A0A3B5QRM2"/>
<comment type="subcellular location">
    <subcellularLocation>
        <location evidence="1">Cell membrane</location>
        <topology evidence="1">Single-pass type I membrane protein</topology>
    </subcellularLocation>
</comment>
<dbReference type="GO" id="GO:0042130">
    <property type="term" value="P:negative regulation of T cell proliferation"/>
    <property type="evidence" value="ECO:0007669"/>
    <property type="project" value="TreeGrafter"/>
</dbReference>
<keyword evidence="2" id="KW-1003">Cell membrane</keyword>
<dbReference type="Pfam" id="PF22705">
    <property type="entry name" value="C2-set_3"/>
    <property type="match status" value="1"/>
</dbReference>
<dbReference type="InterPro" id="IPR013106">
    <property type="entry name" value="Ig_V-set"/>
</dbReference>
<evidence type="ECO:0000256" key="4">
    <source>
        <dbReference type="ARBA" id="ARBA00022729"/>
    </source>
</evidence>
<reference evidence="15" key="2">
    <citation type="journal article" date="2013" name="Nat. Genet.">
        <title>The genome of the platyfish, Xiphophorus maculatus, provides insights into evolutionary adaptation and several complex traits.</title>
        <authorList>
            <person name="Schartl M."/>
            <person name="Walter R.B."/>
            <person name="Shen Y."/>
            <person name="Garcia T."/>
            <person name="Catchen J."/>
            <person name="Amores A."/>
            <person name="Braasch I."/>
            <person name="Chalopin D."/>
            <person name="Volff J.N."/>
            <person name="Lesch K.P."/>
            <person name="Bisazza A."/>
            <person name="Minx P."/>
            <person name="Hillier L."/>
            <person name="Wilson R.K."/>
            <person name="Fuerstenberg S."/>
            <person name="Boore J."/>
            <person name="Searle S."/>
            <person name="Postlethwait J.H."/>
            <person name="Warren W.C."/>
        </authorList>
    </citation>
    <scope>NUCLEOTIDE SEQUENCE [LARGE SCALE GENOMIC DNA]</scope>
    <source>
        <strain evidence="15">JP 163 A</strain>
    </source>
</reference>
<evidence type="ECO:0000313" key="15">
    <source>
        <dbReference type="Proteomes" id="UP000002852"/>
    </source>
</evidence>
<feature type="compositionally biased region" description="Basic residues" evidence="11">
    <location>
        <begin position="246"/>
        <end position="267"/>
    </location>
</feature>
<dbReference type="PANTHER" id="PTHR25466">
    <property type="entry name" value="T-LYMPHOCYTE ACTIVATION ANTIGEN"/>
    <property type="match status" value="1"/>
</dbReference>
<dbReference type="GO" id="GO:0071222">
    <property type="term" value="P:cellular response to lipopolysaccharide"/>
    <property type="evidence" value="ECO:0007669"/>
    <property type="project" value="TreeGrafter"/>
</dbReference>
<feature type="domain" description="Ig-like" evidence="13">
    <location>
        <begin position="28"/>
        <end position="117"/>
    </location>
</feature>
<evidence type="ECO:0000256" key="5">
    <source>
        <dbReference type="ARBA" id="ARBA00022989"/>
    </source>
</evidence>
<dbReference type="InterPro" id="IPR053896">
    <property type="entry name" value="BTN3A2-like_Ig-C"/>
</dbReference>
<feature type="compositionally biased region" description="Basic and acidic residues" evidence="11">
    <location>
        <begin position="268"/>
        <end position="281"/>
    </location>
</feature>
<keyword evidence="4 12" id="KW-0732">Signal</keyword>
<evidence type="ECO:0000256" key="12">
    <source>
        <dbReference type="SAM" id="SignalP"/>
    </source>
</evidence>
<organism evidence="14 15">
    <name type="scientific">Xiphophorus maculatus</name>
    <name type="common">Southern platyfish</name>
    <name type="synonym">Platypoecilus maculatus</name>
    <dbReference type="NCBI Taxonomy" id="8083"/>
    <lineage>
        <taxon>Eukaryota</taxon>
        <taxon>Metazoa</taxon>
        <taxon>Chordata</taxon>
        <taxon>Craniata</taxon>
        <taxon>Vertebrata</taxon>
        <taxon>Euteleostomi</taxon>
        <taxon>Actinopterygii</taxon>
        <taxon>Neopterygii</taxon>
        <taxon>Teleostei</taxon>
        <taxon>Neoteleostei</taxon>
        <taxon>Acanthomorphata</taxon>
        <taxon>Ovalentaria</taxon>
        <taxon>Atherinomorphae</taxon>
        <taxon>Cyprinodontiformes</taxon>
        <taxon>Poeciliidae</taxon>
        <taxon>Poeciliinae</taxon>
        <taxon>Xiphophorus</taxon>
    </lineage>
</organism>
<evidence type="ECO:0000256" key="3">
    <source>
        <dbReference type="ARBA" id="ARBA00022692"/>
    </source>
</evidence>
<dbReference type="GO" id="GO:0007166">
    <property type="term" value="P:cell surface receptor signaling pathway"/>
    <property type="evidence" value="ECO:0007669"/>
    <property type="project" value="TreeGrafter"/>
</dbReference>
<evidence type="ECO:0000313" key="14">
    <source>
        <dbReference type="Ensembl" id="ENSXMAP00000033352.1"/>
    </source>
</evidence>
<evidence type="ECO:0000256" key="8">
    <source>
        <dbReference type="ARBA" id="ARBA00023170"/>
    </source>
</evidence>
<dbReference type="InParanoid" id="A0A3B5QRM2"/>
<dbReference type="InterPro" id="IPR007110">
    <property type="entry name" value="Ig-like_dom"/>
</dbReference>
<dbReference type="GO" id="GO:0031295">
    <property type="term" value="P:T cell costimulation"/>
    <property type="evidence" value="ECO:0007669"/>
    <property type="project" value="TreeGrafter"/>
</dbReference>
<name>A0A3B5QRM2_XIPMA</name>
<proteinExistence type="predicted"/>
<dbReference type="InterPro" id="IPR036179">
    <property type="entry name" value="Ig-like_dom_sf"/>
</dbReference>
<keyword evidence="10" id="KW-0393">Immunoglobulin domain</keyword>
<keyword evidence="6" id="KW-0472">Membrane</keyword>
<feature type="chain" id="PRO_5047275507" description="Ig-like domain-containing protein" evidence="12">
    <location>
        <begin position="17"/>
        <end position="281"/>
    </location>
</feature>
<dbReference type="GO" id="GO:0006955">
    <property type="term" value="P:immune response"/>
    <property type="evidence" value="ECO:0007669"/>
    <property type="project" value="TreeGrafter"/>
</dbReference>
<dbReference type="InterPro" id="IPR013783">
    <property type="entry name" value="Ig-like_fold"/>
</dbReference>
<evidence type="ECO:0000259" key="13">
    <source>
        <dbReference type="PROSITE" id="PS50835"/>
    </source>
</evidence>
<protein>
    <recommendedName>
        <fullName evidence="13">Ig-like domain-containing protein</fullName>
    </recommendedName>
</protein>
<dbReference type="GeneTree" id="ENSGT01050000244843"/>
<keyword evidence="15" id="KW-1185">Reference proteome</keyword>
<reference evidence="15" key="1">
    <citation type="submission" date="2012-01" db="EMBL/GenBank/DDBJ databases">
        <authorList>
            <person name="Walter R."/>
            <person name="Schartl M."/>
            <person name="Warren W."/>
        </authorList>
    </citation>
    <scope>NUCLEOTIDE SEQUENCE [LARGE SCALE GENOMIC DNA]</scope>
    <source>
        <strain evidence="15">JP 163 A</strain>
    </source>
</reference>
<keyword evidence="9" id="KW-0325">Glycoprotein</keyword>
<feature type="region of interest" description="Disordered" evidence="11">
    <location>
        <begin position="246"/>
        <end position="281"/>
    </location>
</feature>
<reference evidence="14" key="3">
    <citation type="submission" date="2025-08" db="UniProtKB">
        <authorList>
            <consortium name="Ensembl"/>
        </authorList>
    </citation>
    <scope>IDENTIFICATION</scope>
    <source>
        <strain evidence="14">JP 163 A</strain>
    </source>
</reference>
<keyword evidence="8" id="KW-0675">Receptor</keyword>
<accession>A0A3B5QRM2</accession>
<dbReference type="GO" id="GO:0009897">
    <property type="term" value="C:external side of plasma membrane"/>
    <property type="evidence" value="ECO:0007669"/>
    <property type="project" value="TreeGrafter"/>
</dbReference>
<evidence type="ECO:0000256" key="10">
    <source>
        <dbReference type="ARBA" id="ARBA00023319"/>
    </source>
</evidence>
<dbReference type="InterPro" id="IPR051713">
    <property type="entry name" value="T-cell_Activation_Regulation"/>
</dbReference>
<evidence type="ECO:0000256" key="2">
    <source>
        <dbReference type="ARBA" id="ARBA00022475"/>
    </source>
</evidence>
<evidence type="ECO:0000256" key="11">
    <source>
        <dbReference type="SAM" id="MobiDB-lite"/>
    </source>
</evidence>
<evidence type="ECO:0000256" key="7">
    <source>
        <dbReference type="ARBA" id="ARBA00023157"/>
    </source>
</evidence>
<dbReference type="Pfam" id="PF07686">
    <property type="entry name" value="V-set"/>
    <property type="match status" value="1"/>
</dbReference>
<evidence type="ECO:0000256" key="1">
    <source>
        <dbReference type="ARBA" id="ARBA00004251"/>
    </source>
</evidence>
<dbReference type="Gene3D" id="2.60.40.10">
    <property type="entry name" value="Immunoglobulins"/>
    <property type="match status" value="2"/>
</dbReference>
<dbReference type="Ensembl" id="ENSXMAT00000031378.1">
    <property type="protein sequence ID" value="ENSXMAP00000033352.1"/>
    <property type="gene ID" value="ENSXMAG00000029075.1"/>
</dbReference>
<sequence length="281" mass="32463">MDFMFLIHFLFPVADPEVSCVFRQNCLLPCQIQFNSDLVIHWSNASSAGDSVVHSYYDGQDQLGQQNQNFKDRTSLIQDQISRGNASLLLKEVKIQDEGRYKCNTSTSTGHKESFINLKIDGRNVLLNIFNIFQLLFFAPVSTIRIHQDGNRITCSSEGIYPPPELTWSTEPPSNTALPTRTTVHQTEEKLYDISSSLTVPDGSDRIYIKLLFSFQFPLNISLVPKKPIHAFISCPCFIATGVTRRRTKRRMRRRTQRRTKRRRRTQKKENQNHLDILVKR</sequence>